<reference evidence="2 3" key="1">
    <citation type="submission" date="2016-07" db="EMBL/GenBank/DDBJ databases">
        <title>Pervasive Adenine N6-methylation of Active Genes in Fungi.</title>
        <authorList>
            <consortium name="DOE Joint Genome Institute"/>
            <person name="Mondo S.J."/>
            <person name="Dannebaum R.O."/>
            <person name="Kuo R.C."/>
            <person name="Labutti K."/>
            <person name="Haridas S."/>
            <person name="Kuo A."/>
            <person name="Salamov A."/>
            <person name="Ahrendt S.R."/>
            <person name="Lipzen A."/>
            <person name="Sullivan W."/>
            <person name="Andreopoulos W.B."/>
            <person name="Clum A."/>
            <person name="Lindquist E."/>
            <person name="Daum C."/>
            <person name="Ramamoorthy G.K."/>
            <person name="Gryganskyi A."/>
            <person name="Culley D."/>
            <person name="Magnuson J.K."/>
            <person name="James T.Y."/>
            <person name="O'Malley M.A."/>
            <person name="Stajich J.E."/>
            <person name="Spatafora J.W."/>
            <person name="Visel A."/>
            <person name="Grigoriev I.V."/>
        </authorList>
    </citation>
    <scope>NUCLEOTIDE SEQUENCE [LARGE SCALE GENOMIC DNA]</scope>
    <source>
        <strain evidence="2 3">CBS 931.73</strain>
    </source>
</reference>
<dbReference type="InParanoid" id="A0A1Y1YZA2"/>
<dbReference type="Proteomes" id="UP000193498">
    <property type="component" value="Unassembled WGS sequence"/>
</dbReference>
<dbReference type="AlphaFoldDB" id="A0A1Y1YZA2"/>
<keyword evidence="1" id="KW-1133">Transmembrane helix</keyword>
<evidence type="ECO:0000313" key="2">
    <source>
        <dbReference type="EMBL" id="ORY03370.1"/>
    </source>
</evidence>
<accession>A0A1Y1YZA2</accession>
<feature type="transmembrane region" description="Helical" evidence="1">
    <location>
        <begin position="12"/>
        <end position="31"/>
    </location>
</feature>
<keyword evidence="3" id="KW-1185">Reference proteome</keyword>
<proteinExistence type="predicted"/>
<dbReference type="EMBL" id="MCFE01000047">
    <property type="protein sequence ID" value="ORY03370.1"/>
    <property type="molecule type" value="Genomic_DNA"/>
</dbReference>
<evidence type="ECO:0000313" key="3">
    <source>
        <dbReference type="Proteomes" id="UP000193498"/>
    </source>
</evidence>
<name>A0A1Y1YZA2_9FUNG</name>
<gene>
    <name evidence="2" type="ORF">K493DRAFT_346200</name>
</gene>
<organism evidence="2 3">
    <name type="scientific">Basidiobolus meristosporus CBS 931.73</name>
    <dbReference type="NCBI Taxonomy" id="1314790"/>
    <lineage>
        <taxon>Eukaryota</taxon>
        <taxon>Fungi</taxon>
        <taxon>Fungi incertae sedis</taxon>
        <taxon>Zoopagomycota</taxon>
        <taxon>Entomophthoromycotina</taxon>
        <taxon>Basidiobolomycetes</taxon>
        <taxon>Basidiobolales</taxon>
        <taxon>Basidiobolaceae</taxon>
        <taxon>Basidiobolus</taxon>
    </lineage>
</organism>
<keyword evidence="1" id="KW-0472">Membrane</keyword>
<comment type="caution">
    <text evidence="2">The sequence shown here is derived from an EMBL/GenBank/DDBJ whole genome shotgun (WGS) entry which is preliminary data.</text>
</comment>
<keyword evidence="1" id="KW-0812">Transmembrane</keyword>
<feature type="transmembrane region" description="Helical" evidence="1">
    <location>
        <begin position="37"/>
        <end position="56"/>
    </location>
</feature>
<evidence type="ECO:0000256" key="1">
    <source>
        <dbReference type="SAM" id="Phobius"/>
    </source>
</evidence>
<sequence length="59" mass="6295">MNDTSVTPEENLMQLLVGTTIPTVLSIFTIITLKGTIIFPVIPVVASIIATISPVIRSN</sequence>
<protein>
    <submittedName>
        <fullName evidence="2">Uncharacterized protein</fullName>
    </submittedName>
</protein>